<dbReference type="AlphaFoldDB" id="A0A344J8M4"/>
<evidence type="ECO:0000256" key="1">
    <source>
        <dbReference type="SAM" id="Phobius"/>
    </source>
</evidence>
<protein>
    <submittedName>
        <fullName evidence="2">Uncharacterized protein</fullName>
    </submittedName>
</protein>
<dbReference type="KEGG" id="lue:DCD74_00635"/>
<organism evidence="2 3">
    <name type="scientific">Solilutibacter oculi</name>
    <dbReference type="NCBI Taxonomy" id="2698682"/>
    <lineage>
        <taxon>Bacteria</taxon>
        <taxon>Pseudomonadati</taxon>
        <taxon>Pseudomonadota</taxon>
        <taxon>Gammaproteobacteria</taxon>
        <taxon>Lysobacterales</taxon>
        <taxon>Lysobacteraceae</taxon>
        <taxon>Solilutibacter</taxon>
    </lineage>
</organism>
<keyword evidence="1" id="KW-0812">Transmembrane</keyword>
<gene>
    <name evidence="2" type="ORF">DCD74_00635</name>
</gene>
<accession>A0A344J8M4</accession>
<feature type="transmembrane region" description="Helical" evidence="1">
    <location>
        <begin position="72"/>
        <end position="91"/>
    </location>
</feature>
<dbReference type="RefSeq" id="WP_112927589.1">
    <property type="nucleotide sequence ID" value="NZ_CP029556.1"/>
</dbReference>
<name>A0A344J8M4_9GAMM</name>
<reference evidence="3" key="1">
    <citation type="submission" date="2018-05" db="EMBL/GenBank/DDBJ databases">
        <title>Luteimonas pekinense sp. nov., isolated from human Meibomian gland secretions, Beijing, China.</title>
        <authorList>
            <person name="Wen T."/>
            <person name="Bai H."/>
            <person name="Lv H."/>
        </authorList>
    </citation>
    <scope>NUCLEOTIDE SEQUENCE [LARGE SCALE GENOMIC DNA]</scope>
    <source>
        <strain evidence="3">83-4</strain>
    </source>
</reference>
<dbReference type="EMBL" id="CP029556">
    <property type="protein sequence ID" value="AXA85384.1"/>
    <property type="molecule type" value="Genomic_DNA"/>
</dbReference>
<sequence>MTGLLVMACGLHSLLLGVFHLAFWRLFDWPRSLQATTPANRAIIQILNLRLAWVFFAIAASCLLLPEEVTGSLLGRGLLGFMCLFWIGRTFEQFVFLRINRAFVHFLSAVFALGALLFGGAFWLALQGQA</sequence>
<dbReference type="OrthoDB" id="670562at2"/>
<keyword evidence="3" id="KW-1185">Reference proteome</keyword>
<feature type="transmembrane region" description="Helical" evidence="1">
    <location>
        <begin position="6"/>
        <end position="27"/>
    </location>
</feature>
<feature type="transmembrane region" description="Helical" evidence="1">
    <location>
        <begin position="47"/>
        <end position="66"/>
    </location>
</feature>
<evidence type="ECO:0000313" key="3">
    <source>
        <dbReference type="Proteomes" id="UP000251842"/>
    </source>
</evidence>
<keyword evidence="1" id="KW-0472">Membrane</keyword>
<keyword evidence="1" id="KW-1133">Transmembrane helix</keyword>
<dbReference type="Proteomes" id="UP000251842">
    <property type="component" value="Chromosome"/>
</dbReference>
<evidence type="ECO:0000313" key="2">
    <source>
        <dbReference type="EMBL" id="AXA85384.1"/>
    </source>
</evidence>
<proteinExistence type="predicted"/>
<feature type="transmembrane region" description="Helical" evidence="1">
    <location>
        <begin position="103"/>
        <end position="126"/>
    </location>
</feature>